<dbReference type="Proteomes" id="UP000235786">
    <property type="component" value="Unassembled WGS sequence"/>
</dbReference>
<protein>
    <recommendedName>
        <fullName evidence="1">F-box domain-containing protein</fullName>
    </recommendedName>
</protein>
<dbReference type="AlphaFoldDB" id="A0A2J6RYE9"/>
<dbReference type="OrthoDB" id="3550279at2759"/>
<feature type="domain" description="F-box" evidence="1">
    <location>
        <begin position="1"/>
        <end position="49"/>
    </location>
</feature>
<sequence>MPLTSLPVEVLTRILEFVDDACPLTGVSLTCKTLNDVAEPLLYRSFRERNVSSMGLFARAIISRPYLARYVRSFEGTTHRPSVRADPTKEGINLRIISKTYPTYKQLEALRQSLPNSVYGEEFCTAWYGNLTNWFDNWDAFLGFIFQVCSRSLTSIGFQTVGVIKYPYLRTVLEQAVEEQHSTAEEPMLSNLRKVDLKYDGRTDHRDRGITIEFVLPFFRLKSVDAISIEGLNDYVTPLTSEFSEQHVFAIKELTLTESRTSAALLEKLLQGFVSLRYFKYQHAPEGFPGNTPFRPKTIVNGLKQSKHCLERLFLSQKRQRRIPYSRTNHFDELHEPFGSLQSFERLRVVNVDTCVLLGPEHDDFSGEELEYTASQCMTAIAALPATLEALHITRCKSSIFGFLERVLPEESPVPFPKLRSIHLLSAREIYVPGWPVTWESWEKRALEKGIVLTRTVFNERESWLR</sequence>
<accession>A0A2J6RYE9</accession>
<evidence type="ECO:0000259" key="1">
    <source>
        <dbReference type="PROSITE" id="PS50181"/>
    </source>
</evidence>
<dbReference type="InterPro" id="IPR036047">
    <property type="entry name" value="F-box-like_dom_sf"/>
</dbReference>
<dbReference type="PROSITE" id="PS50181">
    <property type="entry name" value="FBOX"/>
    <property type="match status" value="1"/>
</dbReference>
<dbReference type="Pfam" id="PF12937">
    <property type="entry name" value="F-box-like"/>
    <property type="match status" value="1"/>
</dbReference>
<keyword evidence="3" id="KW-1185">Reference proteome</keyword>
<organism evidence="2 3">
    <name type="scientific">Hyaloscypha variabilis (strain UAMH 11265 / GT02V1 / F)</name>
    <name type="common">Meliniomyces variabilis</name>
    <dbReference type="NCBI Taxonomy" id="1149755"/>
    <lineage>
        <taxon>Eukaryota</taxon>
        <taxon>Fungi</taxon>
        <taxon>Dikarya</taxon>
        <taxon>Ascomycota</taxon>
        <taxon>Pezizomycotina</taxon>
        <taxon>Leotiomycetes</taxon>
        <taxon>Helotiales</taxon>
        <taxon>Hyaloscyphaceae</taxon>
        <taxon>Hyaloscypha</taxon>
        <taxon>Hyaloscypha variabilis</taxon>
    </lineage>
</organism>
<dbReference type="EMBL" id="KZ613942">
    <property type="protein sequence ID" value="PMD43540.1"/>
    <property type="molecule type" value="Genomic_DNA"/>
</dbReference>
<gene>
    <name evidence="2" type="ORF">L207DRAFT_631623</name>
</gene>
<evidence type="ECO:0000313" key="2">
    <source>
        <dbReference type="EMBL" id="PMD43540.1"/>
    </source>
</evidence>
<proteinExistence type="predicted"/>
<evidence type="ECO:0000313" key="3">
    <source>
        <dbReference type="Proteomes" id="UP000235786"/>
    </source>
</evidence>
<dbReference type="STRING" id="1149755.A0A2J6RYE9"/>
<name>A0A2J6RYE9_HYAVF</name>
<dbReference type="InterPro" id="IPR001810">
    <property type="entry name" value="F-box_dom"/>
</dbReference>
<dbReference type="SUPFAM" id="SSF81383">
    <property type="entry name" value="F-box domain"/>
    <property type="match status" value="1"/>
</dbReference>
<reference evidence="2 3" key="1">
    <citation type="submission" date="2016-04" db="EMBL/GenBank/DDBJ databases">
        <title>A degradative enzymes factory behind the ericoid mycorrhizal symbiosis.</title>
        <authorList>
            <consortium name="DOE Joint Genome Institute"/>
            <person name="Martino E."/>
            <person name="Morin E."/>
            <person name="Grelet G."/>
            <person name="Kuo A."/>
            <person name="Kohler A."/>
            <person name="Daghino S."/>
            <person name="Barry K."/>
            <person name="Choi C."/>
            <person name="Cichocki N."/>
            <person name="Clum A."/>
            <person name="Copeland A."/>
            <person name="Hainaut M."/>
            <person name="Haridas S."/>
            <person name="Labutti K."/>
            <person name="Lindquist E."/>
            <person name="Lipzen A."/>
            <person name="Khouja H.-R."/>
            <person name="Murat C."/>
            <person name="Ohm R."/>
            <person name="Olson A."/>
            <person name="Spatafora J."/>
            <person name="Veneault-Fourrey C."/>
            <person name="Henrissat B."/>
            <person name="Grigoriev I."/>
            <person name="Martin F."/>
            <person name="Perotto S."/>
        </authorList>
    </citation>
    <scope>NUCLEOTIDE SEQUENCE [LARGE SCALE GENOMIC DNA]</scope>
    <source>
        <strain evidence="2 3">F</strain>
    </source>
</reference>